<dbReference type="Gene3D" id="3.90.180.10">
    <property type="entry name" value="Medium-chain alcohol dehydrogenases, catalytic domain"/>
    <property type="match status" value="1"/>
</dbReference>
<dbReference type="Pfam" id="PF00107">
    <property type="entry name" value="ADH_zinc_N"/>
    <property type="match status" value="1"/>
</dbReference>
<dbReference type="SUPFAM" id="SSF50129">
    <property type="entry name" value="GroES-like"/>
    <property type="match status" value="1"/>
</dbReference>
<feature type="non-terminal residue" evidence="4">
    <location>
        <position position="272"/>
    </location>
</feature>
<protein>
    <recommendedName>
        <fullName evidence="5">Enoyl reductase (ER) domain-containing protein</fullName>
    </recommendedName>
</protein>
<dbReference type="InterPro" id="IPR013149">
    <property type="entry name" value="ADH-like_C"/>
</dbReference>
<sequence length="272" mass="28876">MEIIMVRREDILGALDEGKGKFGGKGNFVVQKIPFPEVFDGAAVVDIKSTGICGSDLHMTYDRTEAEIIPGGHEVAGEIVELPKDYKGNLNLGDRVAIDCIGAGKSCNSCYFCRYGQFRHCINRHEESGGGFSSFITRSPDGLFKISDDMDYNDGALVEPMAVSVHGFRFAKFTPGDSVAIIGSATIGLSAICVAKSYGAGKIIASAKYEHQAEAAKKMGADIVVSSEEGELEEACMQETDGIGIDVAVETIGGRSNLSLAQAANCVKRTGK</sequence>
<dbReference type="EMBL" id="UINC01073365">
    <property type="protein sequence ID" value="SVC09690.1"/>
    <property type="molecule type" value="Genomic_DNA"/>
</dbReference>
<dbReference type="Pfam" id="PF08240">
    <property type="entry name" value="ADH_N"/>
    <property type="match status" value="1"/>
</dbReference>
<feature type="domain" description="Alcohol dehydrogenase-like N-terminal" evidence="3">
    <location>
        <begin position="41"/>
        <end position="147"/>
    </location>
</feature>
<evidence type="ECO:0008006" key="5">
    <source>
        <dbReference type="Google" id="ProtNLM"/>
    </source>
</evidence>
<evidence type="ECO:0000259" key="3">
    <source>
        <dbReference type="Pfam" id="PF08240"/>
    </source>
</evidence>
<dbReference type="GO" id="GO:0016491">
    <property type="term" value="F:oxidoreductase activity"/>
    <property type="evidence" value="ECO:0007669"/>
    <property type="project" value="UniProtKB-KW"/>
</dbReference>
<dbReference type="InterPro" id="IPR013154">
    <property type="entry name" value="ADH-like_N"/>
</dbReference>
<accession>A0A382JC11</accession>
<dbReference type="SUPFAM" id="SSF51735">
    <property type="entry name" value="NAD(P)-binding Rossmann-fold domains"/>
    <property type="match status" value="1"/>
</dbReference>
<dbReference type="PANTHER" id="PTHR43401">
    <property type="entry name" value="L-THREONINE 3-DEHYDROGENASE"/>
    <property type="match status" value="1"/>
</dbReference>
<evidence type="ECO:0000313" key="4">
    <source>
        <dbReference type="EMBL" id="SVC09690.1"/>
    </source>
</evidence>
<reference evidence="4" key="1">
    <citation type="submission" date="2018-05" db="EMBL/GenBank/DDBJ databases">
        <authorList>
            <person name="Lanie J.A."/>
            <person name="Ng W.-L."/>
            <person name="Kazmierczak K.M."/>
            <person name="Andrzejewski T.M."/>
            <person name="Davidsen T.M."/>
            <person name="Wayne K.J."/>
            <person name="Tettelin H."/>
            <person name="Glass J.I."/>
            <person name="Rusch D."/>
            <person name="Podicherti R."/>
            <person name="Tsui H.-C.T."/>
            <person name="Winkler M.E."/>
        </authorList>
    </citation>
    <scope>NUCLEOTIDE SEQUENCE</scope>
</reference>
<dbReference type="InterPro" id="IPR050129">
    <property type="entry name" value="Zn_alcohol_dh"/>
</dbReference>
<keyword evidence="1" id="KW-0560">Oxidoreductase</keyword>
<proteinExistence type="predicted"/>
<dbReference type="InterPro" id="IPR011032">
    <property type="entry name" value="GroES-like_sf"/>
</dbReference>
<feature type="domain" description="Alcohol dehydrogenase-like C-terminal" evidence="2">
    <location>
        <begin position="187"/>
        <end position="272"/>
    </location>
</feature>
<dbReference type="AlphaFoldDB" id="A0A382JC11"/>
<organism evidence="4">
    <name type="scientific">marine metagenome</name>
    <dbReference type="NCBI Taxonomy" id="408172"/>
    <lineage>
        <taxon>unclassified sequences</taxon>
        <taxon>metagenomes</taxon>
        <taxon>ecological metagenomes</taxon>
    </lineage>
</organism>
<gene>
    <name evidence="4" type="ORF">METZ01_LOCUS262544</name>
</gene>
<evidence type="ECO:0000259" key="2">
    <source>
        <dbReference type="Pfam" id="PF00107"/>
    </source>
</evidence>
<name>A0A382JC11_9ZZZZ</name>
<dbReference type="InterPro" id="IPR036291">
    <property type="entry name" value="NAD(P)-bd_dom_sf"/>
</dbReference>
<dbReference type="Gene3D" id="3.40.50.720">
    <property type="entry name" value="NAD(P)-binding Rossmann-like Domain"/>
    <property type="match status" value="1"/>
</dbReference>
<dbReference type="PANTHER" id="PTHR43401:SF2">
    <property type="entry name" value="L-THREONINE 3-DEHYDROGENASE"/>
    <property type="match status" value="1"/>
</dbReference>
<evidence type="ECO:0000256" key="1">
    <source>
        <dbReference type="ARBA" id="ARBA00023002"/>
    </source>
</evidence>